<evidence type="ECO:0000256" key="6">
    <source>
        <dbReference type="ARBA" id="ARBA00023002"/>
    </source>
</evidence>
<dbReference type="Gene3D" id="1.10.630.10">
    <property type="entry name" value="Cytochrome P450"/>
    <property type="match status" value="1"/>
</dbReference>
<keyword evidence="6 10" id="KW-0560">Oxidoreductase</keyword>
<keyword evidence="7 9" id="KW-0408">Iron</keyword>
<evidence type="ECO:0000256" key="1">
    <source>
        <dbReference type="ARBA" id="ARBA00001971"/>
    </source>
</evidence>
<keyword evidence="5 9" id="KW-0479">Metal-binding</keyword>
<dbReference type="HOGENOM" id="CLU_001570_2_3_1"/>
<dbReference type="InterPro" id="IPR001128">
    <property type="entry name" value="Cyt_P450"/>
</dbReference>
<feature type="transmembrane region" description="Helical" evidence="11">
    <location>
        <begin position="6"/>
        <end position="25"/>
    </location>
</feature>
<evidence type="ECO:0000256" key="3">
    <source>
        <dbReference type="ARBA" id="ARBA00010617"/>
    </source>
</evidence>
<dbReference type="GO" id="GO:0016705">
    <property type="term" value="F:oxidoreductase activity, acting on paired donors, with incorporation or reduction of molecular oxygen"/>
    <property type="evidence" value="ECO:0007669"/>
    <property type="project" value="InterPro"/>
</dbReference>
<dbReference type="PROSITE" id="PS00086">
    <property type="entry name" value="CYTOCHROME_P450"/>
    <property type="match status" value="1"/>
</dbReference>
<keyword evidence="13" id="KW-1185">Reference proteome</keyword>
<evidence type="ECO:0000256" key="7">
    <source>
        <dbReference type="ARBA" id="ARBA00023004"/>
    </source>
</evidence>
<evidence type="ECO:0000256" key="10">
    <source>
        <dbReference type="RuleBase" id="RU000461"/>
    </source>
</evidence>
<evidence type="ECO:0000256" key="11">
    <source>
        <dbReference type="SAM" id="Phobius"/>
    </source>
</evidence>
<evidence type="ECO:0000256" key="5">
    <source>
        <dbReference type="ARBA" id="ARBA00022723"/>
    </source>
</evidence>
<dbReference type="PANTHER" id="PTHR46300">
    <property type="entry name" value="P450, PUTATIVE (EUROFUNG)-RELATED-RELATED"/>
    <property type="match status" value="1"/>
</dbReference>
<gene>
    <name evidence="12" type="ORF">BOTBODRAFT_144787</name>
</gene>
<keyword evidence="11" id="KW-0812">Transmembrane</keyword>
<evidence type="ECO:0000313" key="13">
    <source>
        <dbReference type="Proteomes" id="UP000027195"/>
    </source>
</evidence>
<proteinExistence type="inferred from homology"/>
<sequence length="509" mass="57777">MIELPQNFTIFSGLLSVSLAVLYLLRKPTKSRGLPLPPGPKPEFIIGNARHLPAHSPWLQYTAWREKYGDILHLEALGNHIIILNSYKAMHDLLDLRQIYSGRHPLQMVDILMGWGRLTFSSQGETWRKHRRLMRPAFQKDKLAAHSRNLEKPMRACLLELLRSPEGFQDHLRLFTGRTITMFTYGLKVDTSKDPLIEVPERGFARSIHMSLPGQAPLVDNLHFLRYIPSWFPGASFKRNAKIWRKELDGMVGDPVKRVKADMAAGIAVPSFTSTCLEDTTHSENDIMWSAGSLYIAGADTTHALLSSFFLAMATHPEVQKRAQAEIDGVVKGNALPTFEDRENLPYIECLLKELQRWIPAVPLSLPHRLMEDDYYGGYFLPEGSIIFPNVWALSQDEAHYKDPKRFWPERFENPETAELDPYKYTFGWGRRICAGMNFGDATLYLAVVSMLAVFNISKPLDEYGNEVEPEVTFGTGVVSRAEGFKCTIRPRSDNAAQLIKAAVDEMAW</sequence>
<dbReference type="Proteomes" id="UP000027195">
    <property type="component" value="Unassembled WGS sequence"/>
</dbReference>
<dbReference type="GO" id="GO:0004497">
    <property type="term" value="F:monooxygenase activity"/>
    <property type="evidence" value="ECO:0007669"/>
    <property type="project" value="UniProtKB-KW"/>
</dbReference>
<comment type="similarity">
    <text evidence="3 10">Belongs to the cytochrome P450 family.</text>
</comment>
<dbReference type="CDD" id="cd11065">
    <property type="entry name" value="CYP64-like"/>
    <property type="match status" value="1"/>
</dbReference>
<dbReference type="InterPro" id="IPR050364">
    <property type="entry name" value="Cytochrome_P450_fung"/>
</dbReference>
<dbReference type="InterPro" id="IPR036396">
    <property type="entry name" value="Cyt_P450_sf"/>
</dbReference>
<dbReference type="PRINTS" id="PR00463">
    <property type="entry name" value="EP450I"/>
</dbReference>
<evidence type="ECO:0000313" key="12">
    <source>
        <dbReference type="EMBL" id="KDQ16088.1"/>
    </source>
</evidence>
<keyword evidence="11" id="KW-1133">Transmembrane helix</keyword>
<evidence type="ECO:0000256" key="9">
    <source>
        <dbReference type="PIRSR" id="PIRSR602401-1"/>
    </source>
</evidence>
<dbReference type="Pfam" id="PF00067">
    <property type="entry name" value="p450"/>
    <property type="match status" value="1"/>
</dbReference>
<dbReference type="PANTHER" id="PTHR46300:SF7">
    <property type="entry name" value="P450, PUTATIVE (EUROFUNG)-RELATED"/>
    <property type="match status" value="1"/>
</dbReference>
<accession>A0A067MJX7</accession>
<evidence type="ECO:0008006" key="14">
    <source>
        <dbReference type="Google" id="ProtNLM"/>
    </source>
</evidence>
<dbReference type="SUPFAM" id="SSF48264">
    <property type="entry name" value="Cytochrome P450"/>
    <property type="match status" value="1"/>
</dbReference>
<dbReference type="OrthoDB" id="2789670at2759"/>
<organism evidence="12 13">
    <name type="scientific">Botryobasidium botryosum (strain FD-172 SS1)</name>
    <dbReference type="NCBI Taxonomy" id="930990"/>
    <lineage>
        <taxon>Eukaryota</taxon>
        <taxon>Fungi</taxon>
        <taxon>Dikarya</taxon>
        <taxon>Basidiomycota</taxon>
        <taxon>Agaricomycotina</taxon>
        <taxon>Agaricomycetes</taxon>
        <taxon>Cantharellales</taxon>
        <taxon>Botryobasidiaceae</taxon>
        <taxon>Botryobasidium</taxon>
    </lineage>
</organism>
<evidence type="ECO:0000256" key="2">
    <source>
        <dbReference type="ARBA" id="ARBA00005179"/>
    </source>
</evidence>
<comment type="cofactor">
    <cofactor evidence="1 9">
        <name>heme</name>
        <dbReference type="ChEBI" id="CHEBI:30413"/>
    </cofactor>
</comment>
<dbReference type="STRING" id="930990.A0A067MJX7"/>
<protein>
    <recommendedName>
        <fullName evidence="14">Cytochrome P450</fullName>
    </recommendedName>
</protein>
<reference evidence="13" key="1">
    <citation type="journal article" date="2014" name="Proc. Natl. Acad. Sci. U.S.A.">
        <title>Extensive sampling of basidiomycete genomes demonstrates inadequacy of the white-rot/brown-rot paradigm for wood decay fungi.</title>
        <authorList>
            <person name="Riley R."/>
            <person name="Salamov A.A."/>
            <person name="Brown D.W."/>
            <person name="Nagy L.G."/>
            <person name="Floudas D."/>
            <person name="Held B.W."/>
            <person name="Levasseur A."/>
            <person name="Lombard V."/>
            <person name="Morin E."/>
            <person name="Otillar R."/>
            <person name="Lindquist E.A."/>
            <person name="Sun H."/>
            <person name="LaButti K.M."/>
            <person name="Schmutz J."/>
            <person name="Jabbour D."/>
            <person name="Luo H."/>
            <person name="Baker S.E."/>
            <person name="Pisabarro A.G."/>
            <person name="Walton J.D."/>
            <person name="Blanchette R.A."/>
            <person name="Henrissat B."/>
            <person name="Martin F."/>
            <person name="Cullen D."/>
            <person name="Hibbett D.S."/>
            <person name="Grigoriev I.V."/>
        </authorList>
    </citation>
    <scope>NUCLEOTIDE SEQUENCE [LARGE SCALE GENOMIC DNA]</scope>
    <source>
        <strain evidence="13">FD-172 SS1</strain>
    </source>
</reference>
<keyword evidence="11" id="KW-0472">Membrane</keyword>
<evidence type="ECO:0000256" key="8">
    <source>
        <dbReference type="ARBA" id="ARBA00023033"/>
    </source>
</evidence>
<dbReference type="InParanoid" id="A0A067MJX7"/>
<dbReference type="GO" id="GO:0005506">
    <property type="term" value="F:iron ion binding"/>
    <property type="evidence" value="ECO:0007669"/>
    <property type="project" value="InterPro"/>
</dbReference>
<dbReference type="InterPro" id="IPR002401">
    <property type="entry name" value="Cyt_P450_E_grp-I"/>
</dbReference>
<comment type="pathway">
    <text evidence="2">Secondary metabolite biosynthesis.</text>
</comment>
<dbReference type="EMBL" id="KL198029">
    <property type="protein sequence ID" value="KDQ16088.1"/>
    <property type="molecule type" value="Genomic_DNA"/>
</dbReference>
<dbReference type="InterPro" id="IPR017972">
    <property type="entry name" value="Cyt_P450_CS"/>
</dbReference>
<dbReference type="AlphaFoldDB" id="A0A067MJX7"/>
<evidence type="ECO:0000256" key="4">
    <source>
        <dbReference type="ARBA" id="ARBA00022617"/>
    </source>
</evidence>
<feature type="binding site" description="axial binding residue" evidence="9">
    <location>
        <position position="434"/>
    </location>
    <ligand>
        <name>heme</name>
        <dbReference type="ChEBI" id="CHEBI:30413"/>
    </ligand>
    <ligandPart>
        <name>Fe</name>
        <dbReference type="ChEBI" id="CHEBI:18248"/>
    </ligandPart>
</feature>
<keyword evidence="4 9" id="KW-0349">Heme</keyword>
<name>A0A067MJX7_BOTB1</name>
<keyword evidence="8 10" id="KW-0503">Monooxygenase</keyword>
<dbReference type="GO" id="GO:0020037">
    <property type="term" value="F:heme binding"/>
    <property type="evidence" value="ECO:0007669"/>
    <property type="project" value="InterPro"/>
</dbReference>